<dbReference type="RefSeq" id="WP_290246398.1">
    <property type="nucleotide sequence ID" value="NZ_JAUFQT010000001.1"/>
</dbReference>
<dbReference type="Proteomes" id="UP001589654">
    <property type="component" value="Unassembled WGS sequence"/>
</dbReference>
<dbReference type="Gene3D" id="2.60.120.10">
    <property type="entry name" value="Jelly Rolls"/>
    <property type="match status" value="1"/>
</dbReference>
<evidence type="ECO:0000313" key="4">
    <source>
        <dbReference type="Proteomes" id="UP001589654"/>
    </source>
</evidence>
<dbReference type="InterPro" id="IPR011051">
    <property type="entry name" value="RmlC_Cupin_sf"/>
</dbReference>
<protein>
    <submittedName>
        <fullName evidence="3">Cupin domain-containing protein</fullName>
    </submittedName>
</protein>
<feature type="domain" description="Cupin type-2" evidence="2">
    <location>
        <begin position="48"/>
        <end position="117"/>
    </location>
</feature>
<keyword evidence="4" id="KW-1185">Reference proteome</keyword>
<dbReference type="Pfam" id="PF07883">
    <property type="entry name" value="Cupin_2"/>
    <property type="match status" value="1"/>
</dbReference>
<keyword evidence="1" id="KW-0732">Signal</keyword>
<evidence type="ECO:0000256" key="1">
    <source>
        <dbReference type="SAM" id="SignalP"/>
    </source>
</evidence>
<comment type="caution">
    <text evidence="3">The sequence shown here is derived from an EMBL/GenBank/DDBJ whole genome shotgun (WGS) entry which is preliminary data.</text>
</comment>
<evidence type="ECO:0000259" key="2">
    <source>
        <dbReference type="Pfam" id="PF07883"/>
    </source>
</evidence>
<name>A0ABV5J3T1_9BACT</name>
<accession>A0ABV5J3T1</accession>
<gene>
    <name evidence="3" type="ORF">ACFFUR_04960</name>
</gene>
<proteinExistence type="predicted"/>
<organism evidence="3 4">
    <name type="scientific">Echinicola jeungdonensis</name>
    <dbReference type="NCBI Taxonomy" id="709343"/>
    <lineage>
        <taxon>Bacteria</taxon>
        <taxon>Pseudomonadati</taxon>
        <taxon>Bacteroidota</taxon>
        <taxon>Cytophagia</taxon>
        <taxon>Cytophagales</taxon>
        <taxon>Cyclobacteriaceae</taxon>
        <taxon>Echinicola</taxon>
    </lineage>
</organism>
<dbReference type="InterPro" id="IPR014710">
    <property type="entry name" value="RmlC-like_jellyroll"/>
</dbReference>
<feature type="chain" id="PRO_5045533381" evidence="1">
    <location>
        <begin position="24"/>
        <end position="133"/>
    </location>
</feature>
<feature type="signal peptide" evidence="1">
    <location>
        <begin position="1"/>
        <end position="23"/>
    </location>
</feature>
<dbReference type="SUPFAM" id="SSF51182">
    <property type="entry name" value="RmlC-like cupins"/>
    <property type="match status" value="1"/>
</dbReference>
<sequence length="133" mass="14987">MKTRITFLAIFILLFLFAMPSFAQDWKKLNPDGAEILVDTTLVRSVKITIAPGETVGPITHPAHFAYALSDGQLKVYYEGKEPQTMELKKGFSLFSNPAPPHKTENIGNEPFTFIIVELKEHPYKEMSSASHY</sequence>
<dbReference type="InterPro" id="IPR013096">
    <property type="entry name" value="Cupin_2"/>
</dbReference>
<dbReference type="EMBL" id="JBHMEW010000043">
    <property type="protein sequence ID" value="MFB9211147.1"/>
    <property type="molecule type" value="Genomic_DNA"/>
</dbReference>
<evidence type="ECO:0000313" key="3">
    <source>
        <dbReference type="EMBL" id="MFB9211147.1"/>
    </source>
</evidence>
<reference evidence="3 4" key="1">
    <citation type="submission" date="2024-09" db="EMBL/GenBank/DDBJ databases">
        <authorList>
            <person name="Sun Q."/>
            <person name="Mori K."/>
        </authorList>
    </citation>
    <scope>NUCLEOTIDE SEQUENCE [LARGE SCALE GENOMIC DNA]</scope>
    <source>
        <strain evidence="3 4">CECT 7682</strain>
    </source>
</reference>